<dbReference type="AlphaFoldDB" id="A0A6C0DP10"/>
<dbReference type="EMBL" id="MN739648">
    <property type="protein sequence ID" value="QHT18064.1"/>
    <property type="molecule type" value="Genomic_DNA"/>
</dbReference>
<proteinExistence type="predicted"/>
<protein>
    <submittedName>
        <fullName evidence="1">Uncharacterized protein</fullName>
    </submittedName>
</protein>
<accession>A0A6C0DP10</accession>
<sequence length="151" mass="18190">MDEISNLYIGRLPIELVHIILSYSYCPQPQEHLDEIKDVWTSKHLLYNLYNSRFVDDYYDNLYPKEKPREMSCLIFDLRTYFARHSYYFFRNPMLRTKKQVGRYVDCLSNRPLETQINIYLGIMAADERAEFIDVYFSKEEVDELLQLSTS</sequence>
<reference evidence="1" key="1">
    <citation type="journal article" date="2020" name="Nature">
        <title>Giant virus diversity and host interactions through global metagenomics.</title>
        <authorList>
            <person name="Schulz F."/>
            <person name="Roux S."/>
            <person name="Paez-Espino D."/>
            <person name="Jungbluth S."/>
            <person name="Walsh D.A."/>
            <person name="Denef V.J."/>
            <person name="McMahon K.D."/>
            <person name="Konstantinidis K.T."/>
            <person name="Eloe-Fadrosh E.A."/>
            <person name="Kyrpides N.C."/>
            <person name="Woyke T."/>
        </authorList>
    </citation>
    <scope>NUCLEOTIDE SEQUENCE</scope>
    <source>
        <strain evidence="1">GVMAG-M-3300023174-3</strain>
    </source>
</reference>
<name>A0A6C0DP10_9ZZZZ</name>
<organism evidence="1">
    <name type="scientific">viral metagenome</name>
    <dbReference type="NCBI Taxonomy" id="1070528"/>
    <lineage>
        <taxon>unclassified sequences</taxon>
        <taxon>metagenomes</taxon>
        <taxon>organismal metagenomes</taxon>
    </lineage>
</organism>
<evidence type="ECO:0000313" key="1">
    <source>
        <dbReference type="EMBL" id="QHT18064.1"/>
    </source>
</evidence>